<name>A0A9D3Z7T9_DREPO</name>
<sequence>MRRMLSIHFFQQDSNHDKCRLPVVSSRADEHFNPDSEPLDAYNHKTGGENGDPSN</sequence>
<evidence type="ECO:0000313" key="3">
    <source>
        <dbReference type="Proteomes" id="UP000828390"/>
    </source>
</evidence>
<keyword evidence="3" id="KW-1185">Reference proteome</keyword>
<accession>A0A9D3Z7T9</accession>
<proteinExistence type="predicted"/>
<reference evidence="2" key="1">
    <citation type="journal article" date="2019" name="bioRxiv">
        <title>The Genome of the Zebra Mussel, Dreissena polymorpha: A Resource for Invasive Species Research.</title>
        <authorList>
            <person name="McCartney M.A."/>
            <person name="Auch B."/>
            <person name="Kono T."/>
            <person name="Mallez S."/>
            <person name="Zhang Y."/>
            <person name="Obille A."/>
            <person name="Becker A."/>
            <person name="Abrahante J.E."/>
            <person name="Garbe J."/>
            <person name="Badalamenti J.P."/>
            <person name="Herman A."/>
            <person name="Mangelson H."/>
            <person name="Liachko I."/>
            <person name="Sullivan S."/>
            <person name="Sone E.D."/>
            <person name="Koren S."/>
            <person name="Silverstein K.A.T."/>
            <person name="Beckman K.B."/>
            <person name="Gohl D.M."/>
        </authorList>
    </citation>
    <scope>NUCLEOTIDE SEQUENCE</scope>
    <source>
        <strain evidence="2">Duluth1</strain>
        <tissue evidence="2">Whole animal</tissue>
    </source>
</reference>
<dbReference type="Proteomes" id="UP000828390">
    <property type="component" value="Unassembled WGS sequence"/>
</dbReference>
<gene>
    <name evidence="2" type="ORF">DPMN_071483</name>
</gene>
<evidence type="ECO:0000256" key="1">
    <source>
        <dbReference type="SAM" id="MobiDB-lite"/>
    </source>
</evidence>
<organism evidence="2 3">
    <name type="scientific">Dreissena polymorpha</name>
    <name type="common">Zebra mussel</name>
    <name type="synonym">Mytilus polymorpha</name>
    <dbReference type="NCBI Taxonomy" id="45954"/>
    <lineage>
        <taxon>Eukaryota</taxon>
        <taxon>Metazoa</taxon>
        <taxon>Spiralia</taxon>
        <taxon>Lophotrochozoa</taxon>
        <taxon>Mollusca</taxon>
        <taxon>Bivalvia</taxon>
        <taxon>Autobranchia</taxon>
        <taxon>Heteroconchia</taxon>
        <taxon>Euheterodonta</taxon>
        <taxon>Imparidentia</taxon>
        <taxon>Neoheterodontei</taxon>
        <taxon>Myida</taxon>
        <taxon>Dreissenoidea</taxon>
        <taxon>Dreissenidae</taxon>
        <taxon>Dreissena</taxon>
    </lineage>
</organism>
<dbReference type="AlphaFoldDB" id="A0A9D3Z7T9"/>
<feature type="region of interest" description="Disordered" evidence="1">
    <location>
        <begin position="26"/>
        <end position="55"/>
    </location>
</feature>
<reference evidence="2" key="2">
    <citation type="submission" date="2020-11" db="EMBL/GenBank/DDBJ databases">
        <authorList>
            <person name="McCartney M.A."/>
            <person name="Auch B."/>
            <person name="Kono T."/>
            <person name="Mallez S."/>
            <person name="Becker A."/>
            <person name="Gohl D.M."/>
            <person name="Silverstein K.A.T."/>
            <person name="Koren S."/>
            <person name="Bechman K.B."/>
            <person name="Herman A."/>
            <person name="Abrahante J.E."/>
            <person name="Garbe J."/>
        </authorList>
    </citation>
    <scope>NUCLEOTIDE SEQUENCE</scope>
    <source>
        <strain evidence="2">Duluth1</strain>
        <tissue evidence="2">Whole animal</tissue>
    </source>
</reference>
<comment type="caution">
    <text evidence="2">The sequence shown here is derived from an EMBL/GenBank/DDBJ whole genome shotgun (WGS) entry which is preliminary data.</text>
</comment>
<protein>
    <submittedName>
        <fullName evidence="2">Uncharacterized protein</fullName>
    </submittedName>
</protein>
<evidence type="ECO:0000313" key="2">
    <source>
        <dbReference type="EMBL" id="KAH3711809.1"/>
    </source>
</evidence>
<dbReference type="EMBL" id="JAIWYP010000014">
    <property type="protein sequence ID" value="KAH3711809.1"/>
    <property type="molecule type" value="Genomic_DNA"/>
</dbReference>